<feature type="domain" description="PB1" evidence="2">
    <location>
        <begin position="2"/>
        <end position="87"/>
    </location>
</feature>
<gene>
    <name evidence="3" type="ORF">H4R34_001521</name>
</gene>
<evidence type="ECO:0000259" key="2">
    <source>
        <dbReference type="PROSITE" id="PS51745"/>
    </source>
</evidence>
<protein>
    <recommendedName>
        <fullName evidence="2">PB1 domain-containing protein</fullName>
    </recommendedName>
</protein>
<dbReference type="SMART" id="SM00666">
    <property type="entry name" value="PB1"/>
    <property type="match status" value="1"/>
</dbReference>
<evidence type="ECO:0000256" key="1">
    <source>
        <dbReference type="SAM" id="MobiDB-lite"/>
    </source>
</evidence>
<dbReference type="AlphaFoldDB" id="A0A9W8B9U1"/>
<dbReference type="InterPro" id="IPR000270">
    <property type="entry name" value="PB1_dom"/>
</dbReference>
<dbReference type="Proteomes" id="UP001151582">
    <property type="component" value="Unassembled WGS sequence"/>
</dbReference>
<name>A0A9W8B9U1_9FUNG</name>
<feature type="region of interest" description="Disordered" evidence="1">
    <location>
        <begin position="138"/>
        <end position="163"/>
    </location>
</feature>
<dbReference type="Gene3D" id="3.10.20.90">
    <property type="entry name" value="Phosphatidylinositol 3-kinase Catalytic Subunit, Chain A, domain 1"/>
    <property type="match status" value="1"/>
</dbReference>
<dbReference type="SUPFAM" id="SSF54277">
    <property type="entry name" value="CAD &amp; PB1 domains"/>
    <property type="match status" value="1"/>
</dbReference>
<sequence length="233" mass="25855">MPFALKLTYRGVCRKLVFTDVAQLTWDSMEHNVRTLFHLTTPFSLQYEDDEGEVITCNSTFELREVIPLLDAQGRRAFGLNVVPLDVRSQATYHRIHHYLNEVSDGPLSQDSLASMDSGVELQVPQRLEGRRAMQRSLEKTPRTAGGGAAVLGTSPSDPVRWPAAGARVVPSGVERKPRHKPPKASVSVPTLPTHWNLPPSVYSSLFESSLYPVKRQAAQPRNESRVSTGLKS</sequence>
<accession>A0A9W8B9U1</accession>
<proteinExistence type="predicted"/>
<organism evidence="3 4">
    <name type="scientific">Dimargaris verticillata</name>
    <dbReference type="NCBI Taxonomy" id="2761393"/>
    <lineage>
        <taxon>Eukaryota</taxon>
        <taxon>Fungi</taxon>
        <taxon>Fungi incertae sedis</taxon>
        <taxon>Zoopagomycota</taxon>
        <taxon>Kickxellomycotina</taxon>
        <taxon>Dimargaritomycetes</taxon>
        <taxon>Dimargaritales</taxon>
        <taxon>Dimargaritaceae</taxon>
        <taxon>Dimargaris</taxon>
    </lineage>
</organism>
<dbReference type="OrthoDB" id="661148at2759"/>
<dbReference type="InterPro" id="IPR053793">
    <property type="entry name" value="PB1-like"/>
</dbReference>
<reference evidence="3" key="1">
    <citation type="submission" date="2022-07" db="EMBL/GenBank/DDBJ databases">
        <title>Phylogenomic reconstructions and comparative analyses of Kickxellomycotina fungi.</title>
        <authorList>
            <person name="Reynolds N.K."/>
            <person name="Stajich J.E."/>
            <person name="Barry K."/>
            <person name="Grigoriev I.V."/>
            <person name="Crous P."/>
            <person name="Smith M.E."/>
        </authorList>
    </citation>
    <scope>NUCLEOTIDE SEQUENCE</scope>
    <source>
        <strain evidence="3">RSA 567</strain>
    </source>
</reference>
<dbReference type="PROSITE" id="PS51745">
    <property type="entry name" value="PB1"/>
    <property type="match status" value="1"/>
</dbReference>
<evidence type="ECO:0000313" key="4">
    <source>
        <dbReference type="Proteomes" id="UP001151582"/>
    </source>
</evidence>
<keyword evidence="4" id="KW-1185">Reference proteome</keyword>
<feature type="non-terminal residue" evidence="3">
    <location>
        <position position="233"/>
    </location>
</feature>
<evidence type="ECO:0000313" key="3">
    <source>
        <dbReference type="EMBL" id="KAJ1983037.1"/>
    </source>
</evidence>
<dbReference type="Pfam" id="PF00564">
    <property type="entry name" value="PB1"/>
    <property type="match status" value="1"/>
</dbReference>
<dbReference type="EMBL" id="JANBQB010000073">
    <property type="protein sequence ID" value="KAJ1983037.1"/>
    <property type="molecule type" value="Genomic_DNA"/>
</dbReference>
<comment type="caution">
    <text evidence="3">The sequence shown here is derived from an EMBL/GenBank/DDBJ whole genome shotgun (WGS) entry which is preliminary data.</text>
</comment>